<keyword evidence="1" id="KW-0812">Transmembrane</keyword>
<evidence type="ECO:0000313" key="3">
    <source>
        <dbReference type="Proteomes" id="UP000799428"/>
    </source>
</evidence>
<organism evidence="2 3">
    <name type="scientific">Pleomassaria siparia CBS 279.74</name>
    <dbReference type="NCBI Taxonomy" id="1314801"/>
    <lineage>
        <taxon>Eukaryota</taxon>
        <taxon>Fungi</taxon>
        <taxon>Dikarya</taxon>
        <taxon>Ascomycota</taxon>
        <taxon>Pezizomycotina</taxon>
        <taxon>Dothideomycetes</taxon>
        <taxon>Pleosporomycetidae</taxon>
        <taxon>Pleosporales</taxon>
        <taxon>Pleomassariaceae</taxon>
        <taxon>Pleomassaria</taxon>
    </lineage>
</organism>
<feature type="transmembrane region" description="Helical" evidence="1">
    <location>
        <begin position="22"/>
        <end position="40"/>
    </location>
</feature>
<dbReference type="AlphaFoldDB" id="A0A6G1KJL6"/>
<evidence type="ECO:0000313" key="2">
    <source>
        <dbReference type="EMBL" id="KAF2713096.1"/>
    </source>
</evidence>
<keyword evidence="1" id="KW-1133">Transmembrane helix</keyword>
<gene>
    <name evidence="2" type="ORF">K504DRAFT_461674</name>
</gene>
<keyword evidence="3" id="KW-1185">Reference proteome</keyword>
<dbReference type="EMBL" id="MU005765">
    <property type="protein sequence ID" value="KAF2713096.1"/>
    <property type="molecule type" value="Genomic_DNA"/>
</dbReference>
<accession>A0A6G1KJL6</accession>
<sequence>MGAELCLKCRIETVVFTLCLDIFRTLALGILMAEIGSLLLTMGSFAKRLGGVHTHVHLYSFFVYRLAVPVYT</sequence>
<keyword evidence="1" id="KW-0472">Membrane</keyword>
<dbReference type="Proteomes" id="UP000799428">
    <property type="component" value="Unassembled WGS sequence"/>
</dbReference>
<name>A0A6G1KJL6_9PLEO</name>
<proteinExistence type="predicted"/>
<reference evidence="2" key="1">
    <citation type="journal article" date="2020" name="Stud. Mycol.">
        <title>101 Dothideomycetes genomes: a test case for predicting lifestyles and emergence of pathogens.</title>
        <authorList>
            <person name="Haridas S."/>
            <person name="Albert R."/>
            <person name="Binder M."/>
            <person name="Bloem J."/>
            <person name="Labutti K."/>
            <person name="Salamov A."/>
            <person name="Andreopoulos B."/>
            <person name="Baker S."/>
            <person name="Barry K."/>
            <person name="Bills G."/>
            <person name="Bluhm B."/>
            <person name="Cannon C."/>
            <person name="Castanera R."/>
            <person name="Culley D."/>
            <person name="Daum C."/>
            <person name="Ezra D."/>
            <person name="Gonzalez J."/>
            <person name="Henrissat B."/>
            <person name="Kuo A."/>
            <person name="Liang C."/>
            <person name="Lipzen A."/>
            <person name="Lutzoni F."/>
            <person name="Magnuson J."/>
            <person name="Mondo S."/>
            <person name="Nolan M."/>
            <person name="Ohm R."/>
            <person name="Pangilinan J."/>
            <person name="Park H.-J."/>
            <person name="Ramirez L."/>
            <person name="Alfaro M."/>
            <person name="Sun H."/>
            <person name="Tritt A."/>
            <person name="Yoshinaga Y."/>
            <person name="Zwiers L.-H."/>
            <person name="Turgeon B."/>
            <person name="Goodwin S."/>
            <person name="Spatafora J."/>
            <person name="Crous P."/>
            <person name="Grigoriev I."/>
        </authorList>
    </citation>
    <scope>NUCLEOTIDE SEQUENCE</scope>
    <source>
        <strain evidence="2">CBS 279.74</strain>
    </source>
</reference>
<protein>
    <submittedName>
        <fullName evidence="2">Uncharacterized protein</fullName>
    </submittedName>
</protein>
<evidence type="ECO:0000256" key="1">
    <source>
        <dbReference type="SAM" id="Phobius"/>
    </source>
</evidence>